<evidence type="ECO:0000313" key="4">
    <source>
        <dbReference type="Proteomes" id="UP001164746"/>
    </source>
</evidence>
<keyword evidence="4" id="KW-1185">Reference proteome</keyword>
<feature type="transmembrane region" description="Helical" evidence="2">
    <location>
        <begin position="9"/>
        <end position="31"/>
    </location>
</feature>
<reference evidence="3" key="1">
    <citation type="submission" date="2022-11" db="EMBL/GenBank/DDBJ databases">
        <title>Centuries of genome instability and evolution in soft-shell clam transmissible cancer (bioRxiv).</title>
        <authorList>
            <person name="Hart S.F.M."/>
            <person name="Yonemitsu M.A."/>
            <person name="Giersch R.M."/>
            <person name="Beal B.F."/>
            <person name="Arriagada G."/>
            <person name="Davis B.W."/>
            <person name="Ostrander E.A."/>
            <person name="Goff S.P."/>
            <person name="Metzger M.J."/>
        </authorList>
    </citation>
    <scope>NUCLEOTIDE SEQUENCE</scope>
    <source>
        <strain evidence="3">MELC-2E11</strain>
        <tissue evidence="3">Siphon/mantle</tissue>
    </source>
</reference>
<feature type="transmembrane region" description="Helical" evidence="2">
    <location>
        <begin position="127"/>
        <end position="152"/>
    </location>
</feature>
<name>A0ABY7EDN7_MYAAR</name>
<keyword evidence="2" id="KW-1133">Transmembrane helix</keyword>
<gene>
    <name evidence="3" type="ORF">MAR_017232</name>
</gene>
<feature type="region of interest" description="Disordered" evidence="1">
    <location>
        <begin position="406"/>
        <end position="444"/>
    </location>
</feature>
<keyword evidence="2" id="KW-0472">Membrane</keyword>
<feature type="region of interest" description="Disordered" evidence="1">
    <location>
        <begin position="525"/>
        <end position="546"/>
    </location>
</feature>
<feature type="transmembrane region" description="Helical" evidence="2">
    <location>
        <begin position="98"/>
        <end position="120"/>
    </location>
</feature>
<keyword evidence="2" id="KW-0812">Transmembrane</keyword>
<feature type="transmembrane region" description="Helical" evidence="2">
    <location>
        <begin position="172"/>
        <end position="197"/>
    </location>
</feature>
<organism evidence="3 4">
    <name type="scientific">Mya arenaria</name>
    <name type="common">Soft-shell clam</name>
    <dbReference type="NCBI Taxonomy" id="6604"/>
    <lineage>
        <taxon>Eukaryota</taxon>
        <taxon>Metazoa</taxon>
        <taxon>Spiralia</taxon>
        <taxon>Lophotrochozoa</taxon>
        <taxon>Mollusca</taxon>
        <taxon>Bivalvia</taxon>
        <taxon>Autobranchia</taxon>
        <taxon>Heteroconchia</taxon>
        <taxon>Euheterodonta</taxon>
        <taxon>Imparidentia</taxon>
        <taxon>Neoheterodontei</taxon>
        <taxon>Myida</taxon>
        <taxon>Myoidea</taxon>
        <taxon>Myidae</taxon>
        <taxon>Mya</taxon>
    </lineage>
</organism>
<evidence type="ECO:0000313" key="3">
    <source>
        <dbReference type="EMBL" id="WAR07274.1"/>
    </source>
</evidence>
<sequence>MGSDRRPRVLAAGGLCWNSLGSLLSLLALGLPSWVAFHKTFDTVAIGVSSVVNTSSLTIDYSYGLWRYCSKTSTNTILSDTCADVATSTDGEQTTVCLLVLSIILQVNAAINTTFFFSLFRGANICLYVASVSYLGAEILSLIGLVVFGTGGHSRVINEHATLDFNAGNLRVSFWLVLVCCVCVIAALVLTILAIFYQRRISSVYGSKDNLLDVSTPEQSVEKQMLKEDEFDTDTKSASELHFTEKGVRTLYLEHGSDSEDEIGNVIFSKAPVSHDFLSDVNGLDEQKFGLKDKLRWRDGASPSEEQDTEVDDKDKGISADMSVEVKDSKHEQSDIEPKSKIEESDHKERTDEPGYVNIEELTKRIEANEAYMNEVGKIMQEIDDQGEEESDEEVPEEDMIFATMEDKESPAAKPRRSQQLGAKPKVKFHDLTPVESSPSSSMLEKLDRIEPIIVEPRTSTQMEDYPVHLDADYESEGEVMLVTSRTNKLDDDNVPPPAFYHLANEMDESAPKIKKLKTKKAFGAEGARPKTFKPKSRSIKKKKLKVTKERKRMLEAREDKFKAVEEIYGVPQVIIGTYGSHPAPRSLYHKKEPPEAVKKSAKRFMDTFKAYRTLRKKIDEEKQEEANKDK</sequence>
<feature type="compositionally biased region" description="Basic and acidic residues" evidence="1">
    <location>
        <begin position="313"/>
        <end position="353"/>
    </location>
</feature>
<dbReference type="Proteomes" id="UP001164746">
    <property type="component" value="Chromosome 6"/>
</dbReference>
<evidence type="ECO:0000256" key="1">
    <source>
        <dbReference type="SAM" id="MobiDB-lite"/>
    </source>
</evidence>
<feature type="region of interest" description="Disordered" evidence="1">
    <location>
        <begin position="295"/>
        <end position="356"/>
    </location>
</feature>
<dbReference type="Gene3D" id="1.20.140.150">
    <property type="match status" value="1"/>
</dbReference>
<accession>A0ABY7EDN7</accession>
<protein>
    <submittedName>
        <fullName evidence="3">Uncharacterized protein</fullName>
    </submittedName>
</protein>
<proteinExistence type="predicted"/>
<dbReference type="EMBL" id="CP111017">
    <property type="protein sequence ID" value="WAR07274.1"/>
    <property type="molecule type" value="Genomic_DNA"/>
</dbReference>
<feature type="compositionally biased region" description="Basic residues" evidence="1">
    <location>
        <begin position="531"/>
        <end position="546"/>
    </location>
</feature>
<evidence type="ECO:0000256" key="2">
    <source>
        <dbReference type="SAM" id="Phobius"/>
    </source>
</evidence>